<dbReference type="GO" id="GO:0046933">
    <property type="term" value="F:proton-transporting ATP synthase activity, rotational mechanism"/>
    <property type="evidence" value="ECO:0007669"/>
    <property type="project" value="InterPro"/>
</dbReference>
<name>A0A9P6QJL7_9FUNG</name>
<evidence type="ECO:0000256" key="4">
    <source>
        <dbReference type="ARBA" id="ARBA00022448"/>
    </source>
</evidence>
<dbReference type="HAMAP" id="MF_01416">
    <property type="entry name" value="ATP_synth_delta_bact"/>
    <property type="match status" value="1"/>
</dbReference>
<keyword evidence="8" id="KW-0066">ATP synthesis</keyword>
<dbReference type="SUPFAM" id="SSF47928">
    <property type="entry name" value="N-terminal domain of the delta subunit of the F1F0-ATP synthase"/>
    <property type="match status" value="1"/>
</dbReference>
<dbReference type="Proteomes" id="UP000807716">
    <property type="component" value="Unassembled WGS sequence"/>
</dbReference>
<protein>
    <recommendedName>
        <fullName evidence="3">ATP synthase subunit 5, mitochondrial</fullName>
    </recommendedName>
</protein>
<dbReference type="InterPro" id="IPR000711">
    <property type="entry name" value="ATPase_OSCP/dsu"/>
</dbReference>
<dbReference type="EMBL" id="JAAAJB010000072">
    <property type="protein sequence ID" value="KAG0267628.1"/>
    <property type="molecule type" value="Genomic_DNA"/>
</dbReference>
<comment type="similarity">
    <text evidence="2">Belongs to the ATPase delta chain family.</text>
</comment>
<accession>A0A9P6QJL7</accession>
<dbReference type="Pfam" id="PF00213">
    <property type="entry name" value="OSCP"/>
    <property type="match status" value="1"/>
</dbReference>
<evidence type="ECO:0000256" key="5">
    <source>
        <dbReference type="ARBA" id="ARBA00022781"/>
    </source>
</evidence>
<evidence type="ECO:0000256" key="3">
    <source>
        <dbReference type="ARBA" id="ARBA00014723"/>
    </source>
</evidence>
<dbReference type="NCBIfam" id="TIGR01145">
    <property type="entry name" value="ATP_synt_delta"/>
    <property type="match status" value="1"/>
</dbReference>
<dbReference type="AlphaFoldDB" id="A0A9P6QJL7"/>
<evidence type="ECO:0000256" key="8">
    <source>
        <dbReference type="ARBA" id="ARBA00023310"/>
    </source>
</evidence>
<dbReference type="OrthoDB" id="331263at2759"/>
<keyword evidence="11" id="KW-1185">Reference proteome</keyword>
<gene>
    <name evidence="10" type="ORF">DFQ27_008529</name>
</gene>
<keyword evidence="9" id="KW-0812">Transmembrane</keyword>
<dbReference type="GO" id="GO:0042765">
    <property type="term" value="C:GPI-anchor transamidase complex"/>
    <property type="evidence" value="ECO:0007669"/>
    <property type="project" value="InterPro"/>
</dbReference>
<dbReference type="InterPro" id="IPR007245">
    <property type="entry name" value="PIG-T"/>
</dbReference>
<evidence type="ECO:0000313" key="11">
    <source>
        <dbReference type="Proteomes" id="UP000807716"/>
    </source>
</evidence>
<dbReference type="InterPro" id="IPR020781">
    <property type="entry name" value="ATPase_OSCP/d_CS"/>
</dbReference>
<evidence type="ECO:0000256" key="6">
    <source>
        <dbReference type="ARBA" id="ARBA00023065"/>
    </source>
</evidence>
<keyword evidence="5" id="KW-0375">Hydrogen ion transport</keyword>
<comment type="caution">
    <text evidence="10">The sequence shown here is derived from an EMBL/GenBank/DDBJ whole genome shotgun (WGS) entry which is preliminary data.</text>
</comment>
<dbReference type="PROSITE" id="PS00389">
    <property type="entry name" value="ATPASE_DELTA"/>
    <property type="match status" value="1"/>
</dbReference>
<dbReference type="PANTHER" id="PTHR12959:SF11">
    <property type="entry name" value="GPI TRANSAMIDASE COMPONENT PIG-T"/>
    <property type="match status" value="1"/>
</dbReference>
<dbReference type="Pfam" id="PF04113">
    <property type="entry name" value="Gpi16"/>
    <property type="match status" value="1"/>
</dbReference>
<sequence>MHRASTCVMERLLRPRHGFRLDIQPAAPGFAQLGEAGEVPEANARDGPDDLDANAGDEAINLHANDGDEPGIGIGDVLEADPENTAFVLARIIDLFPALARGYATAANAVKVPVVLHGIEGRYASALYAAAAKKQALEAVESDLKQVKAVVEKDAKLRQFLENPTINRNEKKDGVKKMLSVGKYSDLTKNLFDTLAENGRLYDTVKIINSYDSLMSAHRGEVQVTITSAKELEAKDVNKIKGFLSKSAYVGPKQTLVVSNKVNPAILGGLVVEFGDKTIDLSVSSKVNKLNQLLQDKMRLSAGTSIAITLALASVGARASAQEAFHEELVLKPLQDGGVYSHFQFTTHLAWPSDASDSIDARQRLFSHYNLFPRSIGQVLQSFDVEELHLTFTQGRWQYKDWGYHLAPTAGTGVELSAWLQDNNRTDENWKGLVNTLSGLFCASLNFIDDTITVEPRLSFRNEGAYNVHHHSRSSAASPNSARLRYGSLPHENVCTENLTPWIKLLPCKAKAGIASLIKSHKLFDSRFYSMAIHVRPVCEDELCTVKSLEFVQSISTVIDVAKGTRNSDWTLDSLFERQIMEACPLASSSNVVVILPGGKSAEGTYELSPAPGKHSIKDIKEDNHRVAVYNLLERYTMQSNAGAFELALRWTKDLAESKVDVPGVVARRYFTGYGQERGGLTIELHNYNSEPVEALYFDALPWFLKLYLHTMTVQVDSLAVNDLGDIVLAKYYQPAIDRASPAVLEMKLRLPAQAMVKFSLQFDKVFLKYTEHPPDANRGFDVGCAVLTAFLPRGQGQIGFGGLDYLRSYQGRDQSLLNSGLEQVRIYTEPLMVSLPTPDFSMPYNVITLTCTVIVLFFGSMFNLLTRAFEAVEPKKTK</sequence>
<dbReference type="Gene3D" id="1.10.520.20">
    <property type="entry name" value="N-terminal domain of the delta subunit of the F1F0-ATP synthase"/>
    <property type="match status" value="1"/>
</dbReference>
<keyword evidence="6" id="KW-0406">Ion transport</keyword>
<dbReference type="PANTHER" id="PTHR12959">
    <property type="entry name" value="GPI TRANSAMIDASE COMPONENT PIG-T-RELATED"/>
    <property type="match status" value="1"/>
</dbReference>
<evidence type="ECO:0000256" key="1">
    <source>
        <dbReference type="ARBA" id="ARBA00004370"/>
    </source>
</evidence>
<dbReference type="InterPro" id="IPR026015">
    <property type="entry name" value="ATP_synth_OSCP/delta_N_sf"/>
</dbReference>
<organism evidence="10 11">
    <name type="scientific">Actinomortierella ambigua</name>
    <dbReference type="NCBI Taxonomy" id="1343610"/>
    <lineage>
        <taxon>Eukaryota</taxon>
        <taxon>Fungi</taxon>
        <taxon>Fungi incertae sedis</taxon>
        <taxon>Mucoromycota</taxon>
        <taxon>Mortierellomycotina</taxon>
        <taxon>Mortierellomycetes</taxon>
        <taxon>Mortierellales</taxon>
        <taxon>Mortierellaceae</taxon>
        <taxon>Actinomortierella</taxon>
    </lineage>
</organism>
<keyword evidence="7 9" id="KW-0472">Membrane</keyword>
<reference evidence="10" key="1">
    <citation type="journal article" date="2020" name="Fungal Divers.">
        <title>Resolving the Mortierellaceae phylogeny through synthesis of multi-gene phylogenetics and phylogenomics.</title>
        <authorList>
            <person name="Vandepol N."/>
            <person name="Liber J."/>
            <person name="Desiro A."/>
            <person name="Na H."/>
            <person name="Kennedy M."/>
            <person name="Barry K."/>
            <person name="Grigoriev I.V."/>
            <person name="Miller A.N."/>
            <person name="O'Donnell K."/>
            <person name="Stajich J.E."/>
            <person name="Bonito G."/>
        </authorList>
    </citation>
    <scope>NUCLEOTIDE SEQUENCE</scope>
    <source>
        <strain evidence="10">BC1065</strain>
    </source>
</reference>
<dbReference type="GO" id="GO:0016255">
    <property type="term" value="P:attachment of GPI anchor to protein"/>
    <property type="evidence" value="ECO:0007669"/>
    <property type="project" value="InterPro"/>
</dbReference>
<keyword evidence="9" id="KW-1133">Transmembrane helix</keyword>
<keyword evidence="4" id="KW-0813">Transport</keyword>
<dbReference type="PRINTS" id="PR00125">
    <property type="entry name" value="ATPASEDELTA"/>
</dbReference>
<evidence type="ECO:0000256" key="7">
    <source>
        <dbReference type="ARBA" id="ARBA00023136"/>
    </source>
</evidence>
<evidence type="ECO:0000256" key="2">
    <source>
        <dbReference type="ARBA" id="ARBA00007046"/>
    </source>
</evidence>
<proteinExistence type="inferred from homology"/>
<feature type="transmembrane region" description="Helical" evidence="9">
    <location>
        <begin position="843"/>
        <end position="866"/>
    </location>
</feature>
<comment type="subcellular location">
    <subcellularLocation>
        <location evidence="1">Membrane</location>
    </subcellularLocation>
</comment>
<evidence type="ECO:0000313" key="10">
    <source>
        <dbReference type="EMBL" id="KAG0267628.1"/>
    </source>
</evidence>
<evidence type="ECO:0000256" key="9">
    <source>
        <dbReference type="SAM" id="Phobius"/>
    </source>
</evidence>